<dbReference type="PANTHER" id="PTHR30363">
    <property type="entry name" value="HTH-TYPE TRANSCRIPTIONAL REGULATOR SRLR-RELATED"/>
    <property type="match status" value="1"/>
</dbReference>
<dbReference type="SUPFAM" id="SSF100950">
    <property type="entry name" value="NagB/RpiA/CoA transferase-like"/>
    <property type="match status" value="1"/>
</dbReference>
<dbReference type="PANTHER" id="PTHR30363:SF44">
    <property type="entry name" value="AGA OPERON TRANSCRIPTIONAL REPRESSOR-RELATED"/>
    <property type="match status" value="1"/>
</dbReference>
<keyword evidence="3" id="KW-0804">Transcription</keyword>
<evidence type="ECO:0000256" key="2">
    <source>
        <dbReference type="ARBA" id="ARBA00023125"/>
    </source>
</evidence>
<dbReference type="Pfam" id="PF08220">
    <property type="entry name" value="HTH_DeoR"/>
    <property type="match status" value="1"/>
</dbReference>
<accession>I0BDF3</accession>
<dbReference type="CDD" id="cd00090">
    <property type="entry name" value="HTH_ARSR"/>
    <property type="match status" value="1"/>
</dbReference>
<dbReference type="SUPFAM" id="SSF46785">
    <property type="entry name" value="Winged helix' DNA-binding domain"/>
    <property type="match status" value="1"/>
</dbReference>
<dbReference type="Pfam" id="PF00455">
    <property type="entry name" value="DeoRC"/>
    <property type="match status" value="1"/>
</dbReference>
<dbReference type="InterPro" id="IPR050313">
    <property type="entry name" value="Carb_Metab_HTH_regulators"/>
</dbReference>
<dbReference type="Gene3D" id="1.10.10.10">
    <property type="entry name" value="Winged helix-like DNA-binding domain superfamily/Winged helix DNA-binding domain"/>
    <property type="match status" value="1"/>
</dbReference>
<dbReference type="InterPro" id="IPR001034">
    <property type="entry name" value="DeoR_HTH"/>
</dbReference>
<dbReference type="InterPro" id="IPR036390">
    <property type="entry name" value="WH_DNA-bd_sf"/>
</dbReference>
<evidence type="ECO:0000313" key="6">
    <source>
        <dbReference type="Proteomes" id="UP000007392"/>
    </source>
</evidence>
<dbReference type="Gene3D" id="3.40.50.1360">
    <property type="match status" value="1"/>
</dbReference>
<dbReference type="Proteomes" id="UP000007392">
    <property type="component" value="Chromosome"/>
</dbReference>
<evidence type="ECO:0000256" key="1">
    <source>
        <dbReference type="ARBA" id="ARBA00023015"/>
    </source>
</evidence>
<dbReference type="HOGENOM" id="CLU_060699_1_4_9"/>
<proteinExistence type="predicted"/>
<gene>
    <name evidence="5" type="ORF">B2K_06635</name>
</gene>
<name>I0BDF3_9BACL</name>
<dbReference type="AlphaFoldDB" id="I0BDF3"/>
<dbReference type="GO" id="GO:0003677">
    <property type="term" value="F:DNA binding"/>
    <property type="evidence" value="ECO:0007669"/>
    <property type="project" value="UniProtKB-KW"/>
</dbReference>
<organism evidence="5 6">
    <name type="scientific">Paenibacillus mucilaginosus K02</name>
    <dbReference type="NCBI Taxonomy" id="997761"/>
    <lineage>
        <taxon>Bacteria</taxon>
        <taxon>Bacillati</taxon>
        <taxon>Bacillota</taxon>
        <taxon>Bacilli</taxon>
        <taxon>Bacillales</taxon>
        <taxon>Paenibacillaceae</taxon>
        <taxon>Paenibacillus</taxon>
    </lineage>
</organism>
<dbReference type="InterPro" id="IPR018356">
    <property type="entry name" value="Tscrpt_reg_HTH_DeoR_CS"/>
</dbReference>
<dbReference type="SMART" id="SM00420">
    <property type="entry name" value="HTH_DEOR"/>
    <property type="match status" value="1"/>
</dbReference>
<dbReference type="EMBL" id="CP003422">
    <property type="protein sequence ID" value="AFH60400.2"/>
    <property type="molecule type" value="Genomic_DNA"/>
</dbReference>
<dbReference type="InterPro" id="IPR036388">
    <property type="entry name" value="WH-like_DNA-bd_sf"/>
</dbReference>
<sequence>MKDSVFGEERKTKIMERLEREERVDVVELSQSLEVSESTVRRDLRELEEAGLLKRTHGGAVSNKIAVKNGVNLEPSFREKEVQYQREKQAIARKAVEWIREGDTVLLDSGTTTFYILQELKAFRQLTVVTNAVISPQHLDHHPGIELIFLGGTFRAQTQSMVGMFTEQSLGLIRVDKCFIATNGVDPVQGLTTPTMAEAAIKRRMISCAQEVVLVTDSSKFGRTHFAKFGELEQIHTCITDAGIPENDIKSLHSRGITVVTVDTDRND</sequence>
<protein>
    <submittedName>
        <fullName evidence="5">DeoR faimly transcriptional regulator</fullName>
    </submittedName>
</protein>
<evidence type="ECO:0000313" key="5">
    <source>
        <dbReference type="EMBL" id="AFH60400.2"/>
    </source>
</evidence>
<dbReference type="PRINTS" id="PR00037">
    <property type="entry name" value="HTHLACR"/>
</dbReference>
<dbReference type="InterPro" id="IPR037171">
    <property type="entry name" value="NagB/RpiA_transferase-like"/>
</dbReference>
<dbReference type="KEGG" id="pmw:B2K_06635"/>
<keyword evidence="1" id="KW-0805">Transcription regulation</keyword>
<dbReference type="GO" id="GO:0003700">
    <property type="term" value="F:DNA-binding transcription factor activity"/>
    <property type="evidence" value="ECO:0007669"/>
    <property type="project" value="InterPro"/>
</dbReference>
<evidence type="ECO:0000259" key="4">
    <source>
        <dbReference type="PROSITE" id="PS51000"/>
    </source>
</evidence>
<reference evidence="5 6" key="1">
    <citation type="submission" date="2013-06" db="EMBL/GenBank/DDBJ databases">
        <title>Complete genome sequence of Paenibacillus mucilaginosus K02.</title>
        <authorList>
            <person name="Xiao B."/>
            <person name="Sun L."/>
            <person name="Xiao L."/>
            <person name="Lian B."/>
        </authorList>
    </citation>
    <scope>NUCLEOTIDE SEQUENCE [LARGE SCALE GENOMIC DNA]</scope>
    <source>
        <strain evidence="5 6">K02</strain>
    </source>
</reference>
<dbReference type="PROSITE" id="PS00894">
    <property type="entry name" value="HTH_DEOR_1"/>
    <property type="match status" value="1"/>
</dbReference>
<dbReference type="SMART" id="SM01134">
    <property type="entry name" value="DeoRC"/>
    <property type="match status" value="1"/>
</dbReference>
<keyword evidence="2" id="KW-0238">DNA-binding</keyword>
<dbReference type="InterPro" id="IPR014036">
    <property type="entry name" value="DeoR-like_C"/>
</dbReference>
<feature type="domain" description="HTH deoR-type" evidence="4">
    <location>
        <begin position="7"/>
        <end position="62"/>
    </location>
</feature>
<dbReference type="PROSITE" id="PS51000">
    <property type="entry name" value="HTH_DEOR_2"/>
    <property type="match status" value="1"/>
</dbReference>
<dbReference type="InterPro" id="IPR011991">
    <property type="entry name" value="ArsR-like_HTH"/>
</dbReference>
<evidence type="ECO:0000256" key="3">
    <source>
        <dbReference type="ARBA" id="ARBA00023163"/>
    </source>
</evidence>